<keyword evidence="2" id="KW-1185">Reference proteome</keyword>
<organism evidence="1 2">
    <name type="scientific">Herbiconiux daphne</name>
    <dbReference type="NCBI Taxonomy" id="2970914"/>
    <lineage>
        <taxon>Bacteria</taxon>
        <taxon>Bacillati</taxon>
        <taxon>Actinomycetota</taxon>
        <taxon>Actinomycetes</taxon>
        <taxon>Micrococcales</taxon>
        <taxon>Microbacteriaceae</taxon>
        <taxon>Herbiconiux</taxon>
    </lineage>
</organism>
<reference evidence="1" key="1">
    <citation type="submission" date="2022-08" db="EMBL/GenBank/DDBJ databases">
        <authorList>
            <person name="Deng Y."/>
            <person name="Han X.-F."/>
            <person name="Zhang Y.-Q."/>
        </authorList>
    </citation>
    <scope>NUCLEOTIDE SEQUENCE</scope>
    <source>
        <strain evidence="1">CPCC 203386</strain>
    </source>
</reference>
<dbReference type="EMBL" id="JANLCJ010000001">
    <property type="protein sequence ID" value="MCS5732376.1"/>
    <property type="molecule type" value="Genomic_DNA"/>
</dbReference>
<evidence type="ECO:0000313" key="1">
    <source>
        <dbReference type="EMBL" id="MCS5732376.1"/>
    </source>
</evidence>
<dbReference type="Proteomes" id="UP001165586">
    <property type="component" value="Unassembled WGS sequence"/>
</dbReference>
<comment type="caution">
    <text evidence="1">The sequence shown here is derived from an EMBL/GenBank/DDBJ whole genome shotgun (WGS) entry which is preliminary data.</text>
</comment>
<protein>
    <submittedName>
        <fullName evidence="1">Uncharacterized protein</fullName>
    </submittedName>
</protein>
<accession>A0ABT2GWV4</accession>
<evidence type="ECO:0000313" key="2">
    <source>
        <dbReference type="Proteomes" id="UP001165586"/>
    </source>
</evidence>
<gene>
    <name evidence="1" type="ORF">N1032_01285</name>
</gene>
<name>A0ABT2GWV4_9MICO</name>
<sequence>MTGRARWHGDFAHHLATQELGANGNSGWMLLAQGVRVFLIEDVFVRLATAVREAELEHKGRDVLPHFDTVAESAHWDIVKRELSSYERWAFFHQPTQWSARLSLTSAQAADRVLTEECDIAETRRSQKRSTGKRYRAVLKEKSPDLGKQAGLAHQHIEGDTLK</sequence>
<proteinExistence type="predicted"/>